<dbReference type="PANTHER" id="PTHR11099">
    <property type="entry name" value="VACUOLAR SORTING PROTEIN 35"/>
    <property type="match status" value="1"/>
</dbReference>
<evidence type="ECO:0000256" key="5">
    <source>
        <dbReference type="ARBA" id="ARBA00023136"/>
    </source>
</evidence>
<organism evidence="7 8">
    <name type="scientific">Rhizoclosmatium globosum</name>
    <dbReference type="NCBI Taxonomy" id="329046"/>
    <lineage>
        <taxon>Eukaryota</taxon>
        <taxon>Fungi</taxon>
        <taxon>Fungi incertae sedis</taxon>
        <taxon>Chytridiomycota</taxon>
        <taxon>Chytridiomycota incertae sedis</taxon>
        <taxon>Chytridiomycetes</taxon>
        <taxon>Chytridiales</taxon>
        <taxon>Chytriomycetaceae</taxon>
        <taxon>Rhizoclosmatium</taxon>
    </lineage>
</organism>
<gene>
    <name evidence="7" type="ORF">BCR33DRAFT_715962</name>
</gene>
<dbReference type="Proteomes" id="UP000193642">
    <property type="component" value="Unassembled WGS sequence"/>
</dbReference>
<dbReference type="InterPro" id="IPR005378">
    <property type="entry name" value="Vps35"/>
</dbReference>
<protein>
    <submittedName>
        <fullName evidence="7">Vacuolar protein sorting-associated protein 35</fullName>
    </submittedName>
</protein>
<keyword evidence="3" id="KW-0813">Transport</keyword>
<keyword evidence="8" id="KW-1185">Reference proteome</keyword>
<dbReference type="Pfam" id="PF03635">
    <property type="entry name" value="Vps35"/>
    <property type="match status" value="1"/>
</dbReference>
<evidence type="ECO:0000256" key="4">
    <source>
        <dbReference type="ARBA" id="ARBA00022927"/>
    </source>
</evidence>
<dbReference type="GO" id="GO:0005770">
    <property type="term" value="C:late endosome"/>
    <property type="evidence" value="ECO:0007669"/>
    <property type="project" value="TreeGrafter"/>
</dbReference>
<dbReference type="AlphaFoldDB" id="A0A1Y2CG93"/>
<keyword evidence="4" id="KW-0653">Protein transport</keyword>
<evidence type="ECO:0000256" key="6">
    <source>
        <dbReference type="SAM" id="MobiDB-lite"/>
    </source>
</evidence>
<feature type="region of interest" description="Disordered" evidence="6">
    <location>
        <begin position="771"/>
        <end position="820"/>
    </location>
</feature>
<name>A0A1Y2CG93_9FUNG</name>
<dbReference type="GO" id="GO:0005829">
    <property type="term" value="C:cytosol"/>
    <property type="evidence" value="ECO:0007669"/>
    <property type="project" value="GOC"/>
</dbReference>
<dbReference type="InterPro" id="IPR042491">
    <property type="entry name" value="Vps35_C"/>
</dbReference>
<evidence type="ECO:0000256" key="2">
    <source>
        <dbReference type="ARBA" id="ARBA00006536"/>
    </source>
</evidence>
<evidence type="ECO:0000313" key="7">
    <source>
        <dbReference type="EMBL" id="ORY45937.1"/>
    </source>
</evidence>
<sequence length="924" mass="103343">DALPPTQTQILEDALGVVKLHAKSMRKSLELCAVMDAFRHASLMLATLRTSLLTPKNYYELYMAIFDQLSSHLALYLYDGHLAGQHNLSDLYELVQYAGNIVPRLYLMITVGSVYMRVAAKLLAAENPPNQETYQGEVPPIKELLNDMLEMARGVQHPTRGLFLRYYLSVMTRDHMPNFVIDSPLGTLSTSIHFILQNFIEMNKLWVRLQYIGHSSERDKREVERKELRVIVGSGIVRLSQLDGLGWEHFKATVLPSILGEVVNCKDPIAQDYLMDIIIQVFPEDFHFRTLDLFYRHPVIGLIDRFIAFVERIKEEAEESRKSGSLSPVIETEGESTEDALGIPKEVPLFDLFWEQITVLISTRPEFTLLDTASLLGPLLNLTLNCYPDRVDQVDKILGFAKDRVLTAKKTDLKDTKTMTSILQLLLSPTAIVAATTSPYPHNALIEPHPTRPTSTSYCGNFTDLLRLLPHTSRRKVAHAVAKSAIQSAADPKQLFLIDTCDGVEAVFGELCSVLVTDCVDGNVCGPKHVPMKRGEDGQSVEEQRVLLEKLDWEDVQEEQNWIAKLIHTVKSRTADPDEDLELLAVLRQHLGTGGDVRIRFTLPPLVFRCMAIAHEYLGHSKLSETAISGRLLSMYHFMSETILALSRANFSYLDSGDDTYADAPSDFGTGIPTPLKAAYEFIVNALTVFEDSMLDSKTQVAMLTLVLGALEKMDVFGEENYDTLLTKVVGYCGKMIRKVDQARLLVSASGLFWEKEKSGVEGRVGVVSASPSASSASSQKQTTKSHKSDLFGEDDRRFQESKKHGVVSKPYRDGKRGPQTADNLLDPVIKFELFRKVDSITIGYINSLIELIQNGLTNYNNASNITSASINPSAFSIFAGIAAVPIHVLRHFQNVLSHLRYLREQETNGNQCENDGFWAELQI</sequence>
<dbReference type="Gene3D" id="1.25.40.660">
    <property type="entry name" value="Vacuolar protein sorting-associated protein 35, helical subcomplex Vps35-C"/>
    <property type="match status" value="1"/>
</dbReference>
<comment type="similarity">
    <text evidence="2">Belongs to the VPS35 family.</text>
</comment>
<dbReference type="EMBL" id="MCGO01000018">
    <property type="protein sequence ID" value="ORY45937.1"/>
    <property type="molecule type" value="Genomic_DNA"/>
</dbReference>
<feature type="non-terminal residue" evidence="7">
    <location>
        <position position="1"/>
    </location>
</feature>
<comment type="caution">
    <text evidence="7">The sequence shown here is derived from an EMBL/GenBank/DDBJ whole genome shotgun (WGS) entry which is preliminary data.</text>
</comment>
<proteinExistence type="inferred from homology"/>
<reference evidence="7 8" key="1">
    <citation type="submission" date="2016-07" db="EMBL/GenBank/DDBJ databases">
        <title>Pervasive Adenine N6-methylation of Active Genes in Fungi.</title>
        <authorList>
            <consortium name="DOE Joint Genome Institute"/>
            <person name="Mondo S.J."/>
            <person name="Dannebaum R.O."/>
            <person name="Kuo R.C."/>
            <person name="Labutti K."/>
            <person name="Haridas S."/>
            <person name="Kuo A."/>
            <person name="Salamov A."/>
            <person name="Ahrendt S.R."/>
            <person name="Lipzen A."/>
            <person name="Sullivan W."/>
            <person name="Andreopoulos W.B."/>
            <person name="Clum A."/>
            <person name="Lindquist E."/>
            <person name="Daum C."/>
            <person name="Ramamoorthy G.K."/>
            <person name="Gryganskyi A."/>
            <person name="Culley D."/>
            <person name="Magnuson J.K."/>
            <person name="James T.Y."/>
            <person name="O'Malley M.A."/>
            <person name="Stajich J.E."/>
            <person name="Spatafora J.W."/>
            <person name="Visel A."/>
            <person name="Grigoriev I.V."/>
        </authorList>
    </citation>
    <scope>NUCLEOTIDE SEQUENCE [LARGE SCALE GENOMIC DNA]</scope>
    <source>
        <strain evidence="7 8">JEL800</strain>
    </source>
</reference>
<evidence type="ECO:0000256" key="1">
    <source>
        <dbReference type="ARBA" id="ARBA00004170"/>
    </source>
</evidence>
<dbReference type="GO" id="GO:0042147">
    <property type="term" value="P:retrograde transport, endosome to Golgi"/>
    <property type="evidence" value="ECO:0007669"/>
    <property type="project" value="InterPro"/>
</dbReference>
<feature type="compositionally biased region" description="Low complexity" evidence="6">
    <location>
        <begin position="771"/>
        <end position="783"/>
    </location>
</feature>
<accession>A0A1Y2CG93</accession>
<keyword evidence="5" id="KW-0472">Membrane</keyword>
<dbReference type="OrthoDB" id="10258141at2759"/>
<comment type="subcellular location">
    <subcellularLocation>
        <location evidence="1">Membrane</location>
        <topology evidence="1">Peripheral membrane protein</topology>
    </subcellularLocation>
</comment>
<dbReference type="PIRSF" id="PIRSF009375">
    <property type="entry name" value="Retromer_Vps35"/>
    <property type="match status" value="1"/>
</dbReference>
<dbReference type="PANTHER" id="PTHR11099:SF0">
    <property type="entry name" value="VACUOLAR PROTEIN SORTING-ASSOCIATED PROTEIN 35"/>
    <property type="match status" value="1"/>
</dbReference>
<dbReference type="STRING" id="329046.A0A1Y2CG93"/>
<dbReference type="GO" id="GO:0006886">
    <property type="term" value="P:intracellular protein transport"/>
    <property type="evidence" value="ECO:0007669"/>
    <property type="project" value="TreeGrafter"/>
</dbReference>
<feature type="compositionally biased region" description="Basic and acidic residues" evidence="6">
    <location>
        <begin position="787"/>
        <end position="804"/>
    </location>
</feature>
<evidence type="ECO:0000313" key="8">
    <source>
        <dbReference type="Proteomes" id="UP000193642"/>
    </source>
</evidence>
<dbReference type="GO" id="GO:0030906">
    <property type="term" value="C:retromer, cargo-selective complex"/>
    <property type="evidence" value="ECO:0007669"/>
    <property type="project" value="InterPro"/>
</dbReference>
<evidence type="ECO:0000256" key="3">
    <source>
        <dbReference type="ARBA" id="ARBA00022448"/>
    </source>
</evidence>